<keyword evidence="3 5" id="KW-1133">Transmembrane helix</keyword>
<evidence type="ECO:0000313" key="6">
    <source>
        <dbReference type="EMBL" id="NYE49479.1"/>
    </source>
</evidence>
<dbReference type="Pfam" id="PF04191">
    <property type="entry name" value="PEMT"/>
    <property type="match status" value="1"/>
</dbReference>
<dbReference type="Gene3D" id="1.20.120.1630">
    <property type="match status" value="1"/>
</dbReference>
<feature type="transmembrane region" description="Helical" evidence="5">
    <location>
        <begin position="79"/>
        <end position="102"/>
    </location>
</feature>
<dbReference type="GO" id="GO:0032259">
    <property type="term" value="P:methylation"/>
    <property type="evidence" value="ECO:0007669"/>
    <property type="project" value="UniProtKB-KW"/>
</dbReference>
<evidence type="ECO:0000256" key="4">
    <source>
        <dbReference type="ARBA" id="ARBA00023136"/>
    </source>
</evidence>
<evidence type="ECO:0000256" key="3">
    <source>
        <dbReference type="ARBA" id="ARBA00022989"/>
    </source>
</evidence>
<accession>A0A852TZQ2</accession>
<dbReference type="PANTHER" id="PTHR12714">
    <property type="entry name" value="PROTEIN-S ISOPRENYLCYSTEINE O-METHYLTRANSFERASE"/>
    <property type="match status" value="1"/>
</dbReference>
<evidence type="ECO:0000256" key="5">
    <source>
        <dbReference type="SAM" id="Phobius"/>
    </source>
</evidence>
<keyword evidence="4 5" id="KW-0472">Membrane</keyword>
<dbReference type="EMBL" id="JACCCC010000001">
    <property type="protein sequence ID" value="NYE49479.1"/>
    <property type="molecule type" value="Genomic_DNA"/>
</dbReference>
<comment type="caution">
    <text evidence="6">The sequence shown here is derived from an EMBL/GenBank/DDBJ whole genome shotgun (WGS) entry which is preliminary data.</text>
</comment>
<gene>
    <name evidence="6" type="ORF">HDA32_004599</name>
</gene>
<evidence type="ECO:0000313" key="7">
    <source>
        <dbReference type="Proteomes" id="UP000589036"/>
    </source>
</evidence>
<keyword evidence="2 5" id="KW-0812">Transmembrane</keyword>
<dbReference type="GO" id="GO:0012505">
    <property type="term" value="C:endomembrane system"/>
    <property type="evidence" value="ECO:0007669"/>
    <property type="project" value="UniProtKB-SubCell"/>
</dbReference>
<dbReference type="AlphaFoldDB" id="A0A852TZQ2"/>
<protein>
    <submittedName>
        <fullName evidence="6">Protein-S-isoprenylcysteine O-methyltransferase Ste14</fullName>
    </submittedName>
</protein>
<keyword evidence="6" id="KW-0808">Transferase</keyword>
<dbReference type="PANTHER" id="PTHR12714:SF9">
    <property type="entry name" value="PROTEIN-S-ISOPRENYLCYSTEINE O-METHYLTRANSFERASE"/>
    <property type="match status" value="1"/>
</dbReference>
<keyword evidence="6" id="KW-0489">Methyltransferase</keyword>
<evidence type="ECO:0000256" key="1">
    <source>
        <dbReference type="ARBA" id="ARBA00004127"/>
    </source>
</evidence>
<dbReference type="Proteomes" id="UP000589036">
    <property type="component" value="Unassembled WGS sequence"/>
</dbReference>
<dbReference type="GO" id="GO:0008168">
    <property type="term" value="F:methyltransferase activity"/>
    <property type="evidence" value="ECO:0007669"/>
    <property type="project" value="UniProtKB-KW"/>
</dbReference>
<dbReference type="InterPro" id="IPR007318">
    <property type="entry name" value="Phopholipid_MeTrfase"/>
</dbReference>
<feature type="transmembrane region" description="Helical" evidence="5">
    <location>
        <begin position="44"/>
        <end position="67"/>
    </location>
</feature>
<comment type="subcellular location">
    <subcellularLocation>
        <location evidence="1">Endomembrane system</location>
        <topology evidence="1">Multi-pass membrane protein</topology>
    </subcellularLocation>
</comment>
<feature type="transmembrane region" description="Helical" evidence="5">
    <location>
        <begin position="132"/>
        <end position="160"/>
    </location>
</feature>
<name>A0A852TZQ2_9ACTN</name>
<proteinExistence type="predicted"/>
<sequence length="209" mass="21877">MNAMAITALVLYGVFVVLTAAKTQLQRRHGADTGIRRPASPLAWAARLPLALGSLCTGVAAPIAELVGLTPLPGLDQPALRTAGAALAALGVAGTFATQLAMGQAWRTTPDETERPRLVTDGPFRIVRNPIYVAYTAMSLGLALAVPNPIAVLGAAAVLIGAELQVRAVEEPYLRRIHGAAYLDYAARTGRFLPGIGRLTDHGTKKGPR</sequence>
<organism evidence="6 7">
    <name type="scientific">Spinactinospora alkalitolerans</name>
    <dbReference type="NCBI Taxonomy" id="687207"/>
    <lineage>
        <taxon>Bacteria</taxon>
        <taxon>Bacillati</taxon>
        <taxon>Actinomycetota</taxon>
        <taxon>Actinomycetes</taxon>
        <taxon>Streptosporangiales</taxon>
        <taxon>Nocardiopsidaceae</taxon>
        <taxon>Spinactinospora</taxon>
    </lineage>
</organism>
<reference evidence="6 7" key="1">
    <citation type="submission" date="2020-07" db="EMBL/GenBank/DDBJ databases">
        <title>Sequencing the genomes of 1000 actinobacteria strains.</title>
        <authorList>
            <person name="Klenk H.-P."/>
        </authorList>
    </citation>
    <scope>NUCLEOTIDE SEQUENCE [LARGE SCALE GENOMIC DNA]</scope>
    <source>
        <strain evidence="6 7">CXB654</strain>
    </source>
</reference>
<evidence type="ECO:0000256" key="2">
    <source>
        <dbReference type="ARBA" id="ARBA00022692"/>
    </source>
</evidence>
<keyword evidence="7" id="KW-1185">Reference proteome</keyword>